<organism evidence="2 3">
    <name type="scientific">Arenibacter palladensis</name>
    <dbReference type="NCBI Taxonomy" id="237373"/>
    <lineage>
        <taxon>Bacteria</taxon>
        <taxon>Pseudomonadati</taxon>
        <taxon>Bacteroidota</taxon>
        <taxon>Flavobacteriia</taxon>
        <taxon>Flavobacteriales</taxon>
        <taxon>Flavobacteriaceae</taxon>
        <taxon>Arenibacter</taxon>
    </lineage>
</organism>
<proteinExistence type="predicted"/>
<evidence type="ECO:0000313" key="3">
    <source>
        <dbReference type="Proteomes" id="UP000184406"/>
    </source>
</evidence>
<dbReference type="RefSeq" id="WP_072860740.1">
    <property type="nucleotide sequence ID" value="NZ_FQUX01000001.1"/>
</dbReference>
<dbReference type="OrthoDB" id="1451712at2"/>
<reference evidence="3" key="1">
    <citation type="submission" date="2016-11" db="EMBL/GenBank/DDBJ databases">
        <authorList>
            <person name="Varghese N."/>
            <person name="Submissions S."/>
        </authorList>
    </citation>
    <scope>NUCLEOTIDE SEQUENCE [LARGE SCALE GENOMIC DNA]</scope>
    <source>
        <strain evidence="3">DSM 17539</strain>
    </source>
</reference>
<keyword evidence="1" id="KW-1133">Transmembrane helix</keyword>
<protein>
    <submittedName>
        <fullName evidence="2">Uncharacterized protein</fullName>
    </submittedName>
</protein>
<keyword evidence="1" id="KW-0812">Transmembrane</keyword>
<dbReference type="EMBL" id="FQUX01000001">
    <property type="protein sequence ID" value="SHE76050.1"/>
    <property type="molecule type" value="Genomic_DNA"/>
</dbReference>
<dbReference type="Proteomes" id="UP000184406">
    <property type="component" value="Unassembled WGS sequence"/>
</dbReference>
<name>A0A1M4W4H5_9FLAO</name>
<sequence length="59" mass="6720">MSYKIKSLLYFICFLVSALVYNNLSDNTEVNKDLISIEKSEVTIEALADNSDNQFINVQ</sequence>
<keyword evidence="1" id="KW-0472">Membrane</keyword>
<dbReference type="AlphaFoldDB" id="A0A1M4W4H5"/>
<feature type="transmembrane region" description="Helical" evidence="1">
    <location>
        <begin position="7"/>
        <end position="24"/>
    </location>
</feature>
<evidence type="ECO:0000256" key="1">
    <source>
        <dbReference type="SAM" id="Phobius"/>
    </source>
</evidence>
<accession>A0A1M4W4H5</accession>
<gene>
    <name evidence="2" type="ORF">SAMN03080594_1011201</name>
</gene>
<evidence type="ECO:0000313" key="2">
    <source>
        <dbReference type="EMBL" id="SHE76050.1"/>
    </source>
</evidence>
<keyword evidence="3" id="KW-1185">Reference proteome</keyword>